<dbReference type="InterPro" id="IPR051531">
    <property type="entry name" value="N-acetyltransferase"/>
</dbReference>
<dbReference type="PROSITE" id="PS51186">
    <property type="entry name" value="GNAT"/>
    <property type="match status" value="1"/>
</dbReference>
<dbReference type="InterPro" id="IPR000182">
    <property type="entry name" value="GNAT_dom"/>
</dbReference>
<dbReference type="KEGG" id="acae:HYG86_14310"/>
<dbReference type="Pfam" id="PF13302">
    <property type="entry name" value="Acetyltransf_3"/>
    <property type="match status" value="1"/>
</dbReference>
<accession>A0A7G9WAZ4</accession>
<dbReference type="GO" id="GO:0005737">
    <property type="term" value="C:cytoplasm"/>
    <property type="evidence" value="ECO:0007669"/>
    <property type="project" value="TreeGrafter"/>
</dbReference>
<dbReference type="Proteomes" id="UP000516160">
    <property type="component" value="Chromosome"/>
</dbReference>
<name>A0A7G9WAZ4_ALKCA</name>
<dbReference type="RefSeq" id="WP_213166260.1">
    <property type="nucleotide sequence ID" value="NZ_CP058559.1"/>
</dbReference>
<keyword evidence="3" id="KW-1185">Reference proteome</keyword>
<proteinExistence type="predicted"/>
<dbReference type="GO" id="GO:0008999">
    <property type="term" value="F:protein-N-terminal-alanine acetyltransferase activity"/>
    <property type="evidence" value="ECO:0007669"/>
    <property type="project" value="TreeGrafter"/>
</dbReference>
<evidence type="ECO:0000313" key="3">
    <source>
        <dbReference type="Proteomes" id="UP000516160"/>
    </source>
</evidence>
<dbReference type="PANTHER" id="PTHR43792">
    <property type="entry name" value="GNAT FAMILY, PUTATIVE (AFU_ORTHOLOGUE AFUA_3G00765)-RELATED-RELATED"/>
    <property type="match status" value="1"/>
</dbReference>
<dbReference type="Gene3D" id="3.40.630.30">
    <property type="match status" value="1"/>
</dbReference>
<organism evidence="2 3">
    <name type="scientific">Alkalicella caledoniensis</name>
    <dbReference type="NCBI Taxonomy" id="2731377"/>
    <lineage>
        <taxon>Bacteria</taxon>
        <taxon>Bacillati</taxon>
        <taxon>Bacillota</taxon>
        <taxon>Clostridia</taxon>
        <taxon>Eubacteriales</taxon>
        <taxon>Proteinivoracaceae</taxon>
        <taxon>Alkalicella</taxon>
    </lineage>
</organism>
<dbReference type="SUPFAM" id="SSF55729">
    <property type="entry name" value="Acyl-CoA N-acyltransferases (Nat)"/>
    <property type="match status" value="1"/>
</dbReference>
<dbReference type="EMBL" id="CP058559">
    <property type="protein sequence ID" value="QNO15856.1"/>
    <property type="molecule type" value="Genomic_DNA"/>
</dbReference>
<evidence type="ECO:0000313" key="2">
    <source>
        <dbReference type="EMBL" id="QNO15856.1"/>
    </source>
</evidence>
<feature type="domain" description="N-acetyltransferase" evidence="1">
    <location>
        <begin position="17"/>
        <end position="182"/>
    </location>
</feature>
<reference evidence="2 3" key="1">
    <citation type="submission" date="2020-07" db="EMBL/GenBank/DDBJ databases">
        <title>Alkalicella. sp. LB2 genome.</title>
        <authorList>
            <person name="Postec A."/>
            <person name="Quemeneur M."/>
        </authorList>
    </citation>
    <scope>NUCLEOTIDE SEQUENCE [LARGE SCALE GENOMIC DNA]</scope>
    <source>
        <strain evidence="2 3">LB2</strain>
    </source>
</reference>
<evidence type="ECO:0000259" key="1">
    <source>
        <dbReference type="PROSITE" id="PS51186"/>
    </source>
</evidence>
<dbReference type="InterPro" id="IPR016181">
    <property type="entry name" value="Acyl_CoA_acyltransferase"/>
</dbReference>
<dbReference type="AlphaFoldDB" id="A0A7G9WAZ4"/>
<keyword evidence="2" id="KW-0808">Transferase</keyword>
<gene>
    <name evidence="2" type="ORF">HYG86_14310</name>
</gene>
<protein>
    <submittedName>
        <fullName evidence="2">GNAT family N-acetyltransferase</fullName>
    </submittedName>
</protein>
<sequence>MINKCFDPFPELETDRLILRQVEEGDLEQLFEMLSDAEVAKFDYFYPINSKEEAMNFIGRYRKELEKNEEITWGVILKETNELIGTCCFGDFNDGARRTEIGYDITQKQWNKGYATEALKAIIDYGFNVMNLNRIEATITPGNNASIKVLEKLNFVQEGIVRERDLIKGKLEDGIIMSILKREY</sequence>
<dbReference type="PANTHER" id="PTHR43792:SF9">
    <property type="entry name" value="RIBOSOMAL-PROTEIN-ALANINE ACETYLTRANSFERASE"/>
    <property type="match status" value="1"/>
</dbReference>